<protein>
    <submittedName>
        <fullName evidence="3">Type IV pilus modification protein PilV</fullName>
    </submittedName>
</protein>
<dbReference type="RefSeq" id="WP_168451343.1">
    <property type="nucleotide sequence ID" value="NZ_JAAWWK010000006.1"/>
</dbReference>
<dbReference type="Proteomes" id="UP000765845">
    <property type="component" value="Unassembled WGS sequence"/>
</dbReference>
<dbReference type="EMBL" id="JAAWWK010000006">
    <property type="protein sequence ID" value="NKI18817.1"/>
    <property type="molecule type" value="Genomic_DNA"/>
</dbReference>
<feature type="transmembrane region" description="Helical" evidence="1">
    <location>
        <begin position="6"/>
        <end position="30"/>
    </location>
</feature>
<dbReference type="Pfam" id="PF22150">
    <property type="entry name" value="Tt1218-like"/>
    <property type="match status" value="1"/>
</dbReference>
<evidence type="ECO:0000259" key="2">
    <source>
        <dbReference type="Pfam" id="PF22150"/>
    </source>
</evidence>
<keyword evidence="1" id="KW-1133">Transmembrane helix</keyword>
<dbReference type="InterPro" id="IPR013362">
    <property type="entry name" value="Pilus_4_PilV"/>
</dbReference>
<proteinExistence type="predicted"/>
<reference evidence="3 4" key="1">
    <citation type="submission" date="2020-04" db="EMBL/GenBank/DDBJ databases">
        <authorList>
            <person name="Yoon J."/>
        </authorList>
    </citation>
    <scope>NUCLEOTIDE SEQUENCE [LARGE SCALE GENOMIC DNA]</scope>
    <source>
        <strain evidence="3 4">KMU-166</strain>
    </source>
</reference>
<name>A0ABX1GK40_9GAMM</name>
<feature type="domain" description="Type IV pilin Tt1218-like" evidence="2">
    <location>
        <begin position="29"/>
        <end position="65"/>
    </location>
</feature>
<accession>A0ABX1GK40</accession>
<keyword evidence="1" id="KW-0812">Transmembrane</keyword>
<keyword evidence="4" id="KW-1185">Reference proteome</keyword>
<gene>
    <name evidence="3" type="primary">pilV</name>
    <name evidence="3" type="ORF">HCU74_15520</name>
</gene>
<organism evidence="3 4">
    <name type="scientific">Spongiibacter thalassae</name>
    <dbReference type="NCBI Taxonomy" id="2721624"/>
    <lineage>
        <taxon>Bacteria</taxon>
        <taxon>Pseudomonadati</taxon>
        <taxon>Pseudomonadota</taxon>
        <taxon>Gammaproteobacteria</taxon>
        <taxon>Cellvibrionales</taxon>
        <taxon>Spongiibacteraceae</taxon>
        <taxon>Spongiibacter</taxon>
    </lineage>
</organism>
<dbReference type="InterPro" id="IPR012902">
    <property type="entry name" value="N_methyl_site"/>
</dbReference>
<evidence type="ECO:0000313" key="4">
    <source>
        <dbReference type="Proteomes" id="UP000765845"/>
    </source>
</evidence>
<dbReference type="Pfam" id="PF07963">
    <property type="entry name" value="N_methyl"/>
    <property type="match status" value="1"/>
</dbReference>
<dbReference type="InterPro" id="IPR054402">
    <property type="entry name" value="Tt1218-like_dom"/>
</dbReference>
<evidence type="ECO:0000313" key="3">
    <source>
        <dbReference type="EMBL" id="NKI18817.1"/>
    </source>
</evidence>
<keyword evidence="1" id="KW-0472">Membrane</keyword>
<dbReference type="NCBIfam" id="TIGR02523">
    <property type="entry name" value="type_IV_pilV"/>
    <property type="match status" value="1"/>
</dbReference>
<evidence type="ECO:0000256" key="1">
    <source>
        <dbReference type="SAM" id="Phobius"/>
    </source>
</evidence>
<sequence>MKRSQLGVSLIEVMVAVLVTTTGVLGAAALQLNAVKFNQAAHVRSMAVFLANDMADRIRANRGAALAGLYDLPMDANAPSGDDIPAADRREWLTELARRLPSGDGSVVRVNTRFTITIQWDEGRLRETREQNADDNQTFVFVTEL</sequence>
<comment type="caution">
    <text evidence="3">The sequence shown here is derived from an EMBL/GenBank/DDBJ whole genome shotgun (WGS) entry which is preliminary data.</text>
</comment>